<keyword evidence="4" id="KW-1185">Reference proteome</keyword>
<keyword evidence="2" id="KW-0472">Membrane</keyword>
<protein>
    <submittedName>
        <fullName evidence="3">Uncharacterized protein</fullName>
    </submittedName>
</protein>
<organism evidence="3 4">
    <name type="scientific">Ectocarpus siliculosus</name>
    <name type="common">Brown alga</name>
    <name type="synonym">Conferva siliculosa</name>
    <dbReference type="NCBI Taxonomy" id="2880"/>
    <lineage>
        <taxon>Eukaryota</taxon>
        <taxon>Sar</taxon>
        <taxon>Stramenopiles</taxon>
        <taxon>Ochrophyta</taxon>
        <taxon>PX clade</taxon>
        <taxon>Phaeophyceae</taxon>
        <taxon>Ectocarpales</taxon>
        <taxon>Ectocarpaceae</taxon>
        <taxon>Ectocarpus</taxon>
    </lineage>
</organism>
<proteinExistence type="predicted"/>
<dbReference type="OrthoDB" id="10370156at2759"/>
<evidence type="ECO:0000313" key="4">
    <source>
        <dbReference type="Proteomes" id="UP000002630"/>
    </source>
</evidence>
<gene>
    <name evidence="3" type="ORF">Esi_0234_0009</name>
</gene>
<reference evidence="3 4" key="1">
    <citation type="journal article" date="2010" name="Nature">
        <title>The Ectocarpus genome and the independent evolution of multicellularity in brown algae.</title>
        <authorList>
            <person name="Cock J.M."/>
            <person name="Sterck L."/>
            <person name="Rouze P."/>
            <person name="Scornet D."/>
            <person name="Allen A.E."/>
            <person name="Amoutzias G."/>
            <person name="Anthouard V."/>
            <person name="Artiguenave F."/>
            <person name="Aury J.M."/>
            <person name="Badger J.H."/>
            <person name="Beszteri B."/>
            <person name="Billiau K."/>
            <person name="Bonnet E."/>
            <person name="Bothwell J.H."/>
            <person name="Bowler C."/>
            <person name="Boyen C."/>
            <person name="Brownlee C."/>
            <person name="Carrano C.J."/>
            <person name="Charrier B."/>
            <person name="Cho G.Y."/>
            <person name="Coelho S.M."/>
            <person name="Collen J."/>
            <person name="Corre E."/>
            <person name="Da Silva C."/>
            <person name="Delage L."/>
            <person name="Delaroque N."/>
            <person name="Dittami S.M."/>
            <person name="Doulbeau S."/>
            <person name="Elias M."/>
            <person name="Farnham G."/>
            <person name="Gachon C.M."/>
            <person name="Gschloessl B."/>
            <person name="Heesch S."/>
            <person name="Jabbari K."/>
            <person name="Jubin C."/>
            <person name="Kawai H."/>
            <person name="Kimura K."/>
            <person name="Kloareg B."/>
            <person name="Kupper F.C."/>
            <person name="Lang D."/>
            <person name="Le Bail A."/>
            <person name="Leblanc C."/>
            <person name="Lerouge P."/>
            <person name="Lohr M."/>
            <person name="Lopez P.J."/>
            <person name="Martens C."/>
            <person name="Maumus F."/>
            <person name="Michel G."/>
            <person name="Miranda-Saavedra D."/>
            <person name="Morales J."/>
            <person name="Moreau H."/>
            <person name="Motomura T."/>
            <person name="Nagasato C."/>
            <person name="Napoli C.A."/>
            <person name="Nelson D.R."/>
            <person name="Nyvall-Collen P."/>
            <person name="Peters A.F."/>
            <person name="Pommier C."/>
            <person name="Potin P."/>
            <person name="Poulain J."/>
            <person name="Quesneville H."/>
            <person name="Read B."/>
            <person name="Rensing S.A."/>
            <person name="Ritter A."/>
            <person name="Rousvoal S."/>
            <person name="Samanta M."/>
            <person name="Samson G."/>
            <person name="Schroeder D.C."/>
            <person name="Segurens B."/>
            <person name="Strittmatter M."/>
            <person name="Tonon T."/>
            <person name="Tregear J.W."/>
            <person name="Valentin K."/>
            <person name="von Dassow P."/>
            <person name="Yamagishi T."/>
            <person name="Van de Peer Y."/>
            <person name="Wincker P."/>
        </authorList>
    </citation>
    <scope>NUCLEOTIDE SEQUENCE [LARGE SCALE GENOMIC DNA]</scope>
    <source>
        <strain evidence="4">Ec32 / CCAP1310/4</strain>
    </source>
</reference>
<dbReference type="AlphaFoldDB" id="D7FSH6"/>
<keyword evidence="2" id="KW-0812">Transmembrane</keyword>
<evidence type="ECO:0000256" key="1">
    <source>
        <dbReference type="SAM" id="MobiDB-lite"/>
    </source>
</evidence>
<dbReference type="Proteomes" id="UP000002630">
    <property type="component" value="Unassembled WGS sequence"/>
</dbReference>
<feature type="region of interest" description="Disordered" evidence="1">
    <location>
        <begin position="1"/>
        <end position="20"/>
    </location>
</feature>
<sequence length="68" mass="7146">MRTIVSRSMPRAGGGHDDHPHLVFETAKEPFTKFSAGLIVGGGVFAGIGIVVGAITHQNYKHGFGGKK</sequence>
<dbReference type="EMBL" id="FN649760">
    <property type="protein sequence ID" value="CBJ31117.1"/>
    <property type="molecule type" value="Genomic_DNA"/>
</dbReference>
<accession>D7FSH6</accession>
<name>D7FSH6_ECTSI</name>
<evidence type="ECO:0000313" key="3">
    <source>
        <dbReference type="EMBL" id="CBJ31117.1"/>
    </source>
</evidence>
<keyword evidence="2" id="KW-1133">Transmembrane helix</keyword>
<dbReference type="InParanoid" id="D7FSH6"/>
<feature type="transmembrane region" description="Helical" evidence="2">
    <location>
        <begin position="34"/>
        <end position="55"/>
    </location>
</feature>
<evidence type="ECO:0000256" key="2">
    <source>
        <dbReference type="SAM" id="Phobius"/>
    </source>
</evidence>